<dbReference type="InterPro" id="IPR036390">
    <property type="entry name" value="WH_DNA-bd_sf"/>
</dbReference>
<dbReference type="PANTHER" id="PTHR43712">
    <property type="entry name" value="PUTATIVE (AFU_ORTHOLOGUE AFUA_4G14580)-RELATED"/>
    <property type="match status" value="1"/>
</dbReference>
<evidence type="ECO:0000256" key="4">
    <source>
        <dbReference type="SAM" id="MobiDB-lite"/>
    </source>
</evidence>
<evidence type="ECO:0000256" key="2">
    <source>
        <dbReference type="ARBA" id="ARBA00022679"/>
    </source>
</evidence>
<dbReference type="EMBL" id="JANBVN010000161">
    <property type="protein sequence ID" value="KAJ9137376.1"/>
    <property type="molecule type" value="Genomic_DNA"/>
</dbReference>
<dbReference type="PANTHER" id="PTHR43712:SF16">
    <property type="entry name" value="O-METHYLTRANSFERASE ELCB"/>
    <property type="match status" value="1"/>
</dbReference>
<proteinExistence type="predicted"/>
<dbReference type="GO" id="GO:0008171">
    <property type="term" value="F:O-methyltransferase activity"/>
    <property type="evidence" value="ECO:0007669"/>
    <property type="project" value="InterPro"/>
</dbReference>
<dbReference type="InterPro" id="IPR029063">
    <property type="entry name" value="SAM-dependent_MTases_sf"/>
</dbReference>
<feature type="domain" description="O-methyltransferase C-terminal" evidence="5">
    <location>
        <begin position="265"/>
        <end position="461"/>
    </location>
</feature>
<dbReference type="Pfam" id="PF00891">
    <property type="entry name" value="Methyltransf_2"/>
    <property type="match status" value="1"/>
</dbReference>
<comment type="caution">
    <text evidence="6">The sequence shown here is derived from an EMBL/GenBank/DDBJ whole genome shotgun (WGS) entry which is preliminary data.</text>
</comment>
<evidence type="ECO:0000313" key="6">
    <source>
        <dbReference type="EMBL" id="KAJ9137376.1"/>
    </source>
</evidence>
<dbReference type="AlphaFoldDB" id="A0AA38VCE0"/>
<evidence type="ECO:0000256" key="1">
    <source>
        <dbReference type="ARBA" id="ARBA00022603"/>
    </source>
</evidence>
<dbReference type="InterPro" id="IPR036388">
    <property type="entry name" value="WH-like_DNA-bd_sf"/>
</dbReference>
<dbReference type="InterPro" id="IPR016461">
    <property type="entry name" value="COMT-like"/>
</dbReference>
<feature type="region of interest" description="Disordered" evidence="4">
    <location>
        <begin position="1"/>
        <end position="63"/>
    </location>
</feature>
<dbReference type="GO" id="GO:0032259">
    <property type="term" value="P:methylation"/>
    <property type="evidence" value="ECO:0007669"/>
    <property type="project" value="UniProtKB-KW"/>
</dbReference>
<dbReference type="SUPFAM" id="SSF53335">
    <property type="entry name" value="S-adenosyl-L-methionine-dependent methyltransferases"/>
    <property type="match status" value="1"/>
</dbReference>
<evidence type="ECO:0000256" key="3">
    <source>
        <dbReference type="ARBA" id="ARBA00022691"/>
    </source>
</evidence>
<protein>
    <submittedName>
        <fullName evidence="6">S-adenosyl-L-methionine-dependent methyltransferase</fullName>
    </submittedName>
</protein>
<keyword evidence="1 6" id="KW-0489">Methyltransferase</keyword>
<accession>A0AA38VCE0</accession>
<name>A0AA38VCE0_9PEZI</name>
<keyword evidence="3" id="KW-0949">S-adenosyl-L-methionine</keyword>
<reference evidence="6" key="1">
    <citation type="submission" date="2022-07" db="EMBL/GenBank/DDBJ databases">
        <title>Fungi with potential for degradation of polypropylene.</title>
        <authorList>
            <person name="Gostincar C."/>
        </authorList>
    </citation>
    <scope>NUCLEOTIDE SEQUENCE</scope>
    <source>
        <strain evidence="6">EXF-13287</strain>
    </source>
</reference>
<dbReference type="PROSITE" id="PS51683">
    <property type="entry name" value="SAM_OMT_II"/>
    <property type="match status" value="1"/>
</dbReference>
<dbReference type="Proteomes" id="UP001174691">
    <property type="component" value="Unassembled WGS sequence"/>
</dbReference>
<dbReference type="InterPro" id="IPR001077">
    <property type="entry name" value="COMT_C"/>
</dbReference>
<sequence>MARFKLSSLLGGSSSNSSKEATAETKKQNRRSFSGFLDSRPAASKPKEEPLTNGTSTPSEPPSRMAFLAQKIAKETAALEAALKEASLPPLSFDVDADPDYAAKLPEPARRSRQEIIHATKELRDLAIGPRESVRWQTWGHLDVLALQTVNAFGLAKLFPVGETATLAELTSRSGLDAVNLARLVRYAATSHIFREVSPGVVAHTAASRCLAEDEDLQAWVGFNTEDIFPASAHVLQALRTYPEAVHLTQTGFNFAFNTVDREPMFVTFGKDPVRAKRMGRAMASLTGGEGYEVRHLVEGYDFAELDARGGTFVDVGGSHGFVCVDLARKYKNMRFVVQDLPKTVETAPKPICEDEQVAERIRLEAHDFFTEQKEDGADVYFFRWIMHNYSTPYAIKLIKNLVPALKPGAKILIMDHCLREPGTENPWDEKQIRAMDLIMLALLNAQERTEQEFKELFAAADEGFAFKGVIRPPGAKMGIIEAVWKPDEEVQGDTGAAPVEVEGVKSVLTEEKEGAKVVPAEAQAVEATSAATEEAKAGQP</sequence>
<dbReference type="Gene3D" id="3.40.50.150">
    <property type="entry name" value="Vaccinia Virus protein VP39"/>
    <property type="match status" value="1"/>
</dbReference>
<dbReference type="Gene3D" id="1.10.10.10">
    <property type="entry name" value="Winged helix-like DNA-binding domain superfamily/Winged helix DNA-binding domain"/>
    <property type="match status" value="1"/>
</dbReference>
<feature type="compositionally biased region" description="Low complexity" evidence="4">
    <location>
        <begin position="1"/>
        <end position="18"/>
    </location>
</feature>
<keyword evidence="7" id="KW-1185">Reference proteome</keyword>
<evidence type="ECO:0000259" key="5">
    <source>
        <dbReference type="Pfam" id="PF00891"/>
    </source>
</evidence>
<evidence type="ECO:0000313" key="7">
    <source>
        <dbReference type="Proteomes" id="UP001174691"/>
    </source>
</evidence>
<gene>
    <name evidence="6" type="ORF">NKR19_g8240</name>
</gene>
<organism evidence="6 7">
    <name type="scientific">Coniochaeta hoffmannii</name>
    <dbReference type="NCBI Taxonomy" id="91930"/>
    <lineage>
        <taxon>Eukaryota</taxon>
        <taxon>Fungi</taxon>
        <taxon>Dikarya</taxon>
        <taxon>Ascomycota</taxon>
        <taxon>Pezizomycotina</taxon>
        <taxon>Sordariomycetes</taxon>
        <taxon>Sordariomycetidae</taxon>
        <taxon>Coniochaetales</taxon>
        <taxon>Coniochaetaceae</taxon>
        <taxon>Coniochaeta</taxon>
    </lineage>
</organism>
<keyword evidence="2" id="KW-0808">Transferase</keyword>
<dbReference type="SUPFAM" id="SSF46785">
    <property type="entry name" value="Winged helix' DNA-binding domain"/>
    <property type="match status" value="1"/>
</dbReference>